<accession>A0A8T1P7F6</accession>
<organism evidence="2 3">
    <name type="scientific">Carya illinoinensis</name>
    <name type="common">Pecan</name>
    <dbReference type="NCBI Taxonomy" id="32201"/>
    <lineage>
        <taxon>Eukaryota</taxon>
        <taxon>Viridiplantae</taxon>
        <taxon>Streptophyta</taxon>
        <taxon>Embryophyta</taxon>
        <taxon>Tracheophyta</taxon>
        <taxon>Spermatophyta</taxon>
        <taxon>Magnoliopsida</taxon>
        <taxon>eudicotyledons</taxon>
        <taxon>Gunneridae</taxon>
        <taxon>Pentapetalae</taxon>
        <taxon>rosids</taxon>
        <taxon>fabids</taxon>
        <taxon>Fagales</taxon>
        <taxon>Juglandaceae</taxon>
        <taxon>Carya</taxon>
    </lineage>
</organism>
<feature type="compositionally biased region" description="Polar residues" evidence="1">
    <location>
        <begin position="126"/>
        <end position="140"/>
    </location>
</feature>
<dbReference type="AlphaFoldDB" id="A0A8T1P7F6"/>
<reference evidence="2" key="1">
    <citation type="submission" date="2020-12" db="EMBL/GenBank/DDBJ databases">
        <title>WGS assembly of Carya illinoinensis cv. Pawnee.</title>
        <authorList>
            <person name="Platts A."/>
            <person name="Shu S."/>
            <person name="Wright S."/>
            <person name="Barry K."/>
            <person name="Edger P."/>
            <person name="Pires J.C."/>
            <person name="Schmutz J."/>
        </authorList>
    </citation>
    <scope>NUCLEOTIDE SEQUENCE</scope>
    <source>
        <tissue evidence="2">Leaf</tissue>
    </source>
</reference>
<gene>
    <name evidence="2" type="ORF">CIPAW_11G195100</name>
</gene>
<dbReference type="PANTHER" id="PTHR47527">
    <property type="entry name" value="RING/FYVE/PHD ZINC FINGER SUPERFAMILY PROTEIN"/>
    <property type="match status" value="1"/>
</dbReference>
<sequence>MAEARAKLAEACAALAPKDVVGREAIGTVIEDLGLNGKVKDQRLGFRAPKLTIKEKVDNAKRKMDESKNFAAHTSTYTSHPVQPSSSTLAENRGTSHTLRSFPSDKPSHPAISSGGISASPLGHASATTTSTSLQYQMPTNEVRPTIMSRGSSSSHLGRDPTSVPLPKVERVQFKLDGGSNGSSYASQLQGNVPLF</sequence>
<feature type="compositionally biased region" description="Polar residues" evidence="1">
    <location>
        <begin position="182"/>
        <end position="196"/>
    </location>
</feature>
<dbReference type="Proteomes" id="UP000811609">
    <property type="component" value="Chromosome 11"/>
</dbReference>
<evidence type="ECO:0000256" key="1">
    <source>
        <dbReference type="SAM" id="MobiDB-lite"/>
    </source>
</evidence>
<feature type="region of interest" description="Disordered" evidence="1">
    <location>
        <begin position="71"/>
        <end position="196"/>
    </location>
</feature>
<evidence type="ECO:0000313" key="3">
    <source>
        <dbReference type="Proteomes" id="UP000811609"/>
    </source>
</evidence>
<comment type="caution">
    <text evidence="2">The sequence shown here is derived from an EMBL/GenBank/DDBJ whole genome shotgun (WGS) entry which is preliminary data.</text>
</comment>
<dbReference type="EMBL" id="CM031819">
    <property type="protein sequence ID" value="KAG6637684.1"/>
    <property type="molecule type" value="Genomic_DNA"/>
</dbReference>
<proteinExistence type="predicted"/>
<keyword evidence="3" id="KW-1185">Reference proteome</keyword>
<protein>
    <submittedName>
        <fullName evidence="2">Uncharacterized protein</fullName>
    </submittedName>
</protein>
<feature type="compositionally biased region" description="Polar residues" evidence="1">
    <location>
        <begin position="72"/>
        <end position="101"/>
    </location>
</feature>
<dbReference type="PANTHER" id="PTHR47527:SF3">
    <property type="entry name" value="RING_FYVE_PHD ZINC FINGER SUPERFAMILY PROTEIN"/>
    <property type="match status" value="1"/>
</dbReference>
<evidence type="ECO:0000313" key="2">
    <source>
        <dbReference type="EMBL" id="KAG6637684.1"/>
    </source>
</evidence>
<name>A0A8T1P7F6_CARIL</name>